<keyword evidence="1" id="KW-0732">Signal</keyword>
<dbReference type="EMBL" id="LJUJ01000059">
    <property type="protein sequence ID" value="KPK62018.1"/>
    <property type="molecule type" value="Genomic_DNA"/>
</dbReference>
<accession>A0A0S8FPC6</accession>
<evidence type="ECO:0000313" key="3">
    <source>
        <dbReference type="Proteomes" id="UP000051373"/>
    </source>
</evidence>
<feature type="chain" id="PRO_5006646324" evidence="1">
    <location>
        <begin position="19"/>
        <end position="213"/>
    </location>
</feature>
<gene>
    <name evidence="2" type="ORF">AMJ83_11785</name>
</gene>
<reference evidence="2 3" key="1">
    <citation type="journal article" date="2015" name="Microbiome">
        <title>Genomic resolution of linkages in carbon, nitrogen, and sulfur cycling among widespread estuary sediment bacteria.</title>
        <authorList>
            <person name="Baker B.J."/>
            <person name="Lazar C.S."/>
            <person name="Teske A.P."/>
            <person name="Dick G.J."/>
        </authorList>
    </citation>
    <scope>NUCLEOTIDE SEQUENCE [LARGE SCALE GENOMIC DNA]</scope>
    <source>
        <strain evidence="2">SM23_42</strain>
    </source>
</reference>
<protein>
    <submittedName>
        <fullName evidence="2">Uncharacterized protein</fullName>
    </submittedName>
</protein>
<proteinExistence type="predicted"/>
<evidence type="ECO:0000313" key="2">
    <source>
        <dbReference type="EMBL" id="KPK62018.1"/>
    </source>
</evidence>
<dbReference type="Proteomes" id="UP000051373">
    <property type="component" value="Unassembled WGS sequence"/>
</dbReference>
<evidence type="ECO:0000256" key="1">
    <source>
        <dbReference type="SAM" id="SignalP"/>
    </source>
</evidence>
<comment type="caution">
    <text evidence="2">The sequence shown here is derived from an EMBL/GenBank/DDBJ whole genome shotgun (WGS) entry which is preliminary data.</text>
</comment>
<feature type="signal peptide" evidence="1">
    <location>
        <begin position="1"/>
        <end position="18"/>
    </location>
</feature>
<name>A0A0S8FPC6_UNCW3</name>
<dbReference type="AlphaFoldDB" id="A0A0S8FPC6"/>
<organism evidence="2 3">
    <name type="scientific">candidate division WOR_3 bacterium SM23_42</name>
    <dbReference type="NCBI Taxonomy" id="1703779"/>
    <lineage>
        <taxon>Bacteria</taxon>
        <taxon>Bacteria division WOR-3</taxon>
    </lineage>
</organism>
<sequence length="213" mass="24944">MVRKVVLYLILYSTMLLATTQSDGMRIQDFRLPSQKIFGLWLSAGLDRYYYGEDIGYYADVRPYFRLLSDTTEIDLLFGVRGDHRDLSVSTRSPDWEAYLVSDFKIGGGLGHLREGQHVAMALHINDILVKDRMIDSDLTKETILRIAQALSKEDFFRIKYDRHLKYFFQEIEEVLSSDPACNKPIPAFTWFKMYSILLAAPHYRWPVEYGYW</sequence>